<dbReference type="AlphaFoldDB" id="A0A8S3G9W2"/>
<gene>
    <name evidence="1" type="ORF">GIL414_LOCUS65369</name>
</gene>
<sequence length="27" mass="2995">MELLGVTGVEDKLQLDVRQTLESLHNG</sequence>
<feature type="non-terminal residue" evidence="1">
    <location>
        <position position="27"/>
    </location>
</feature>
<evidence type="ECO:0000313" key="2">
    <source>
        <dbReference type="Proteomes" id="UP000681720"/>
    </source>
</evidence>
<proteinExistence type="predicted"/>
<dbReference type="Proteomes" id="UP000681720">
    <property type="component" value="Unassembled WGS sequence"/>
</dbReference>
<reference evidence="1" key="1">
    <citation type="submission" date="2021-02" db="EMBL/GenBank/DDBJ databases">
        <authorList>
            <person name="Nowell W R."/>
        </authorList>
    </citation>
    <scope>NUCLEOTIDE SEQUENCE</scope>
</reference>
<name>A0A8S3G9W2_9BILA</name>
<organism evidence="1 2">
    <name type="scientific">Rotaria magnacalcarata</name>
    <dbReference type="NCBI Taxonomy" id="392030"/>
    <lineage>
        <taxon>Eukaryota</taxon>
        <taxon>Metazoa</taxon>
        <taxon>Spiralia</taxon>
        <taxon>Gnathifera</taxon>
        <taxon>Rotifera</taxon>
        <taxon>Eurotatoria</taxon>
        <taxon>Bdelloidea</taxon>
        <taxon>Philodinida</taxon>
        <taxon>Philodinidae</taxon>
        <taxon>Rotaria</taxon>
    </lineage>
</organism>
<comment type="caution">
    <text evidence="1">The sequence shown here is derived from an EMBL/GenBank/DDBJ whole genome shotgun (WGS) entry which is preliminary data.</text>
</comment>
<accession>A0A8S3G9W2</accession>
<evidence type="ECO:0000313" key="1">
    <source>
        <dbReference type="EMBL" id="CAF5155371.1"/>
    </source>
</evidence>
<protein>
    <submittedName>
        <fullName evidence="1">Uncharacterized protein</fullName>
    </submittedName>
</protein>
<dbReference type="EMBL" id="CAJOBJ010292877">
    <property type="protein sequence ID" value="CAF5155371.1"/>
    <property type="molecule type" value="Genomic_DNA"/>
</dbReference>